<gene>
    <name evidence="3" type="ORF">BGAL_0482g00030</name>
</gene>
<protein>
    <submittedName>
        <fullName evidence="3">Uncharacterized protein</fullName>
    </submittedName>
</protein>
<dbReference type="OrthoDB" id="3549316at2759"/>
<accession>A0A4S8QL58</accession>
<proteinExistence type="predicted"/>
<dbReference type="AlphaFoldDB" id="A0A4S8QL58"/>
<evidence type="ECO:0000256" key="1">
    <source>
        <dbReference type="SAM" id="MobiDB-lite"/>
    </source>
</evidence>
<reference evidence="3 4" key="1">
    <citation type="submission" date="2017-12" db="EMBL/GenBank/DDBJ databases">
        <title>Comparative genomics of Botrytis spp.</title>
        <authorList>
            <person name="Valero-Jimenez C.A."/>
            <person name="Tapia P."/>
            <person name="Veloso J."/>
            <person name="Silva-Moreno E."/>
            <person name="Staats M."/>
            <person name="Valdes J.H."/>
            <person name="Van Kan J.A.L."/>
        </authorList>
    </citation>
    <scope>NUCLEOTIDE SEQUENCE [LARGE SCALE GENOMIC DNA]</scope>
    <source>
        <strain evidence="3 4">MUCL435</strain>
    </source>
</reference>
<keyword evidence="2" id="KW-0812">Transmembrane</keyword>
<feature type="region of interest" description="Disordered" evidence="1">
    <location>
        <begin position="1"/>
        <end position="43"/>
    </location>
</feature>
<keyword evidence="2" id="KW-1133">Transmembrane helix</keyword>
<name>A0A4S8QL58_9HELO</name>
<organism evidence="3 4">
    <name type="scientific">Botrytis galanthina</name>
    <dbReference type="NCBI Taxonomy" id="278940"/>
    <lineage>
        <taxon>Eukaryota</taxon>
        <taxon>Fungi</taxon>
        <taxon>Dikarya</taxon>
        <taxon>Ascomycota</taxon>
        <taxon>Pezizomycotina</taxon>
        <taxon>Leotiomycetes</taxon>
        <taxon>Helotiales</taxon>
        <taxon>Sclerotiniaceae</taxon>
        <taxon>Botrytis</taxon>
    </lineage>
</organism>
<dbReference type="EMBL" id="PQXL01000481">
    <property type="protein sequence ID" value="THV45488.1"/>
    <property type="molecule type" value="Genomic_DNA"/>
</dbReference>
<dbReference type="Proteomes" id="UP000308671">
    <property type="component" value="Unassembled WGS sequence"/>
</dbReference>
<sequence length="467" mass="53897">MPTRNPRGSLIKRRERTPSTDASDSNSDSYSDDDTYTPPLEDHGSRLADYQVTQITWLGLSLLILFLAWGYMIPYMDQQHRHGRPTRSAYNTKPITPSDVSAIPLLYKDITYNATRKEGDIFRGRFDTFPGNTLLTFNRFINEMPNYPQGRQFPKLIENVQADADKIYHEYMVYYDLVRRHAEDAMILTNAVIEDLTELISDVVPIRTSNFRIWIKKPSYLASLSKEAIRSKVIRKLFIEYLKGLREGYTFPRSKAYLGKSVGLRKVIEIGQSLLPELEAANDASRALRFTLEFGIYKVLTDRDLINPDFVPRSEVQRILSFIQRSSDKSEKGHSNDTIGYMTHWLDNEFAAGENVREVEIPNSVHQFQQTLVDISEQVSKLINDTLDKRSGIQELSSTICYIDAIEKGLKELAFHHNFESIFPGHPNRPMAIWEVHKCIWKRDIRGPLKGLNHCGKLERLIKEKVY</sequence>
<keyword evidence="2" id="KW-0472">Membrane</keyword>
<evidence type="ECO:0000313" key="3">
    <source>
        <dbReference type="EMBL" id="THV45488.1"/>
    </source>
</evidence>
<feature type="transmembrane region" description="Helical" evidence="2">
    <location>
        <begin position="55"/>
        <end position="74"/>
    </location>
</feature>
<evidence type="ECO:0000256" key="2">
    <source>
        <dbReference type="SAM" id="Phobius"/>
    </source>
</evidence>
<comment type="caution">
    <text evidence="3">The sequence shown here is derived from an EMBL/GenBank/DDBJ whole genome shotgun (WGS) entry which is preliminary data.</text>
</comment>
<feature type="compositionally biased region" description="Low complexity" evidence="1">
    <location>
        <begin position="19"/>
        <end position="29"/>
    </location>
</feature>
<evidence type="ECO:0000313" key="4">
    <source>
        <dbReference type="Proteomes" id="UP000308671"/>
    </source>
</evidence>
<keyword evidence="4" id="KW-1185">Reference proteome</keyword>